<evidence type="ECO:0000313" key="1">
    <source>
        <dbReference type="EMBL" id="GGE36527.1"/>
    </source>
</evidence>
<sequence>MKARMESFREIVEHYHHCATCQHFAFREEQEKKIPICKRLGFDTHPSYQFDCWNPKSRVRQKLHERLLAESVGR</sequence>
<name>A0A8J2VR23_9BACL</name>
<comment type="caution">
    <text evidence="1">The sequence shown here is derived from an EMBL/GenBank/DDBJ whole genome shotgun (WGS) entry which is preliminary data.</text>
</comment>
<dbReference type="AlphaFoldDB" id="A0A8J2VR23"/>
<organism evidence="1 2">
    <name type="scientific">Pullulanibacillus camelliae</name>
    <dbReference type="NCBI Taxonomy" id="1707096"/>
    <lineage>
        <taxon>Bacteria</taxon>
        <taxon>Bacillati</taxon>
        <taxon>Bacillota</taxon>
        <taxon>Bacilli</taxon>
        <taxon>Bacillales</taxon>
        <taxon>Sporolactobacillaceae</taxon>
        <taxon>Pullulanibacillus</taxon>
    </lineage>
</organism>
<dbReference type="EMBL" id="BMIR01000005">
    <property type="protein sequence ID" value="GGE36527.1"/>
    <property type="molecule type" value="Genomic_DNA"/>
</dbReference>
<evidence type="ECO:0000313" key="2">
    <source>
        <dbReference type="Proteomes" id="UP000628775"/>
    </source>
</evidence>
<proteinExistence type="predicted"/>
<keyword evidence="2" id="KW-1185">Reference proteome</keyword>
<reference evidence="1" key="1">
    <citation type="journal article" date="2014" name="Int. J. Syst. Evol. Microbiol.">
        <title>Complete genome sequence of Corynebacterium casei LMG S-19264T (=DSM 44701T), isolated from a smear-ripened cheese.</title>
        <authorList>
            <consortium name="US DOE Joint Genome Institute (JGI-PGF)"/>
            <person name="Walter F."/>
            <person name="Albersmeier A."/>
            <person name="Kalinowski J."/>
            <person name="Ruckert C."/>
        </authorList>
    </citation>
    <scope>NUCLEOTIDE SEQUENCE</scope>
    <source>
        <strain evidence="1">CGMCC 1.15371</strain>
    </source>
</reference>
<dbReference type="Proteomes" id="UP000628775">
    <property type="component" value="Unassembled WGS sequence"/>
</dbReference>
<protein>
    <submittedName>
        <fullName evidence="1">Uncharacterized protein</fullName>
    </submittedName>
</protein>
<reference evidence="1" key="2">
    <citation type="submission" date="2020-09" db="EMBL/GenBank/DDBJ databases">
        <authorList>
            <person name="Sun Q."/>
            <person name="Zhou Y."/>
        </authorList>
    </citation>
    <scope>NUCLEOTIDE SEQUENCE</scope>
    <source>
        <strain evidence="1">CGMCC 1.15371</strain>
    </source>
</reference>
<accession>A0A8J2VR23</accession>
<gene>
    <name evidence="1" type="ORF">GCM10011391_14170</name>
</gene>